<dbReference type="EMBL" id="FNNO01000011">
    <property type="protein sequence ID" value="SDX22747.1"/>
    <property type="molecule type" value="Genomic_DNA"/>
</dbReference>
<name>A0A8X8LFV5_9BACT</name>
<protein>
    <submittedName>
        <fullName evidence="2">Transposase</fullName>
    </submittedName>
</protein>
<dbReference type="NCBIfam" id="NF033547">
    <property type="entry name" value="transpos_IS1595"/>
    <property type="match status" value="1"/>
</dbReference>
<dbReference type="Proteomes" id="UP000198711">
    <property type="component" value="Unassembled WGS sequence"/>
</dbReference>
<dbReference type="Pfam" id="PF12760">
    <property type="entry name" value="Zn_ribbon_IS1595"/>
    <property type="match status" value="1"/>
</dbReference>
<reference evidence="2 3" key="1">
    <citation type="submission" date="2016-10" db="EMBL/GenBank/DDBJ databases">
        <authorList>
            <person name="Varghese N."/>
            <person name="Submissions S."/>
        </authorList>
    </citation>
    <scope>NUCLEOTIDE SEQUENCE [LARGE SCALE GENOMIC DNA]</scope>
    <source>
        <strain evidence="2 3">DSM 25353</strain>
    </source>
</reference>
<dbReference type="InterPro" id="IPR053164">
    <property type="entry name" value="IS1016-like_transposase"/>
</dbReference>
<accession>A0A8X8LFV5</accession>
<proteinExistence type="predicted"/>
<dbReference type="SMART" id="SM01126">
    <property type="entry name" value="DDE_Tnp_IS1595"/>
    <property type="match status" value="1"/>
</dbReference>
<dbReference type="RefSeq" id="WP_092724505.1">
    <property type="nucleotide sequence ID" value="NZ_FNNO01000011.1"/>
</dbReference>
<dbReference type="PANTHER" id="PTHR47163:SF2">
    <property type="entry name" value="SI:DKEY-17M8.2"/>
    <property type="match status" value="1"/>
</dbReference>
<dbReference type="InterPro" id="IPR024442">
    <property type="entry name" value="Transposase_Zn_ribbon"/>
</dbReference>
<dbReference type="PANTHER" id="PTHR47163">
    <property type="entry name" value="DDE_TNP_IS1595 DOMAIN-CONTAINING PROTEIN"/>
    <property type="match status" value="1"/>
</dbReference>
<keyword evidence="3" id="KW-1185">Reference proteome</keyword>
<evidence type="ECO:0000313" key="3">
    <source>
        <dbReference type="Proteomes" id="UP000198711"/>
    </source>
</evidence>
<evidence type="ECO:0000313" key="2">
    <source>
        <dbReference type="EMBL" id="SDX22747.1"/>
    </source>
</evidence>
<sequence>MLPFSNLKELLSRFSDEYVCREYLIQQRWNGSPVCPHCGSRKPYVLHGGKKYRCSNPDCRKNFSVTVGTIFENSKIPLSTWFAAMYLVTAHKKGISSLQLSRDLSITQKTAWFMLHRIRETIKPKEHAVLSGVVQVDETFCGGKEKNKSKKKRMELFNGEREVKKTPVLGLIENSGVAVMKVVSDVRSETLRPVIYDHITKESVVVSDAAATYITLQEEYREHIIINHSIGEYVSGPYTTNTVEGFFSILKRTLYGTYHQVSPKHLQRYCEECAYRYNTRKIKDSERLIFTIRSIEGTRLKYGDLIQKSNNLAT</sequence>
<comment type="caution">
    <text evidence="2">The sequence shown here is derived from an EMBL/GenBank/DDBJ whole genome shotgun (WGS) entry which is preliminary data.</text>
</comment>
<dbReference type="Pfam" id="PF12762">
    <property type="entry name" value="DDE_Tnp_IS1595"/>
    <property type="match status" value="1"/>
</dbReference>
<feature type="domain" description="ISXO2-like transposase" evidence="1">
    <location>
        <begin position="129"/>
        <end position="278"/>
    </location>
</feature>
<gene>
    <name evidence="2" type="ORF">SAMN05444410_11162</name>
</gene>
<dbReference type="InterPro" id="IPR024445">
    <property type="entry name" value="Tnp_ISXO2-like"/>
</dbReference>
<organism evidence="2 3">
    <name type="scientific">Hydrobacter penzbergensis</name>
    <dbReference type="NCBI Taxonomy" id="1235997"/>
    <lineage>
        <taxon>Bacteria</taxon>
        <taxon>Pseudomonadati</taxon>
        <taxon>Bacteroidota</taxon>
        <taxon>Chitinophagia</taxon>
        <taxon>Chitinophagales</taxon>
        <taxon>Chitinophagaceae</taxon>
        <taxon>Hydrobacter</taxon>
    </lineage>
</organism>
<dbReference type="AlphaFoldDB" id="A0A8X8LFV5"/>
<evidence type="ECO:0000259" key="1">
    <source>
        <dbReference type="SMART" id="SM01126"/>
    </source>
</evidence>